<protein>
    <submittedName>
        <fullName evidence="2">Uncharacterized protein</fullName>
    </submittedName>
</protein>
<organism evidence="2 3">
    <name type="scientific">Terrisporobacter hibernicus</name>
    <dbReference type="NCBI Taxonomy" id="2813371"/>
    <lineage>
        <taxon>Bacteria</taxon>
        <taxon>Bacillati</taxon>
        <taxon>Bacillota</taxon>
        <taxon>Clostridia</taxon>
        <taxon>Peptostreptococcales</taxon>
        <taxon>Peptostreptococcaceae</taxon>
        <taxon>Terrisporobacter</taxon>
    </lineage>
</organism>
<gene>
    <name evidence="2" type="ORF">JW646_13080</name>
</gene>
<name>A0AAX2ZFT8_9FIRM</name>
<dbReference type="AlphaFoldDB" id="A0AAX2ZFT8"/>
<feature type="transmembrane region" description="Helical" evidence="1">
    <location>
        <begin position="20"/>
        <end position="40"/>
    </location>
</feature>
<keyword evidence="3" id="KW-1185">Reference proteome</keyword>
<keyword evidence="1" id="KW-0812">Transmembrane</keyword>
<keyword evidence="1" id="KW-0472">Membrane</keyword>
<dbReference type="KEGG" id="tem:JW646_13080"/>
<dbReference type="EMBL" id="CP081135">
    <property type="protein sequence ID" value="UEL46567.1"/>
    <property type="molecule type" value="Genomic_DNA"/>
</dbReference>
<evidence type="ECO:0000256" key="1">
    <source>
        <dbReference type="SAM" id="Phobius"/>
    </source>
</evidence>
<proteinExistence type="predicted"/>
<evidence type="ECO:0000313" key="2">
    <source>
        <dbReference type="EMBL" id="UEL46567.1"/>
    </source>
</evidence>
<keyword evidence="1" id="KW-1133">Transmembrane helix</keyword>
<dbReference type="Proteomes" id="UP001198983">
    <property type="component" value="Chromosome"/>
</dbReference>
<dbReference type="RefSeq" id="WP_074914822.1">
    <property type="nucleotide sequence ID" value="NZ_CP081135.1"/>
</dbReference>
<reference evidence="2 3" key="1">
    <citation type="journal article" date="2023" name="Int. J. Syst. Evol. Microbiol.">
        <title>Terrisporobacter hibernicus sp. nov., isolated from bovine faeces in Northern Ireland.</title>
        <authorList>
            <person name="Mitchell M."/>
            <person name="Nguyen S.V."/>
            <person name="Connor M."/>
            <person name="Fairley D.J."/>
            <person name="Donoghue O."/>
            <person name="Marshall H."/>
            <person name="Koolman L."/>
            <person name="McMullan G."/>
            <person name="Schaffer K.E."/>
            <person name="McGrath J.W."/>
            <person name="Fanning S."/>
        </authorList>
    </citation>
    <scope>NUCLEOTIDE SEQUENCE [LARGE SCALE GENOMIC DNA]</scope>
    <source>
        <strain evidence="2 3">MCA3</strain>
    </source>
</reference>
<sequence>MSRLEKSKKEKCSKKKYKTICRFVFMFMMLAIATASVLLVDYRINEVLDNDSKNNIIKYIMNIF</sequence>
<accession>A0AAX2ZFT8</accession>
<evidence type="ECO:0000313" key="3">
    <source>
        <dbReference type="Proteomes" id="UP001198983"/>
    </source>
</evidence>